<organism evidence="2 3">
    <name type="scientific">Amazonocrinis nigriterrae CENA67</name>
    <dbReference type="NCBI Taxonomy" id="2794033"/>
    <lineage>
        <taxon>Bacteria</taxon>
        <taxon>Bacillati</taxon>
        <taxon>Cyanobacteriota</taxon>
        <taxon>Cyanophyceae</taxon>
        <taxon>Nostocales</taxon>
        <taxon>Nostocaceae</taxon>
        <taxon>Amazonocrinis</taxon>
        <taxon>Amazonocrinis nigriterrae</taxon>
    </lineage>
</organism>
<proteinExistence type="predicted"/>
<dbReference type="Proteomes" id="UP000632766">
    <property type="component" value="Unassembled WGS sequence"/>
</dbReference>
<dbReference type="RefSeq" id="WP_198126806.1">
    <property type="nucleotide sequence ID" value="NZ_JAECZC010000055.1"/>
</dbReference>
<sequence length="129" mass="14635">MDCANGKTKEISRRCNYCGAEIESERMGGVTEESSSDGTNKISVSREDRHGGNPDWKLVPVRDTTAGKILERLEALEKRHLEYVHSHQARLKARLGESEQSENEFKEECNQIKSDIYHLVTQSKSVDIQ</sequence>
<reference evidence="2 3" key="1">
    <citation type="journal article" date="2021" name="Int. J. Syst. Evol. Microbiol.">
        <title>Amazonocrinis nigriterrae gen. nov., sp. nov., Atlanticothrix silvestris gen. nov., sp. nov. and Dendronalium phyllosphericum gen. nov., sp. nov., nostocacean cyanobacteria from Brazilian environments.</title>
        <authorList>
            <person name="Alvarenga D.O."/>
            <person name="Andreote A.P.D."/>
            <person name="Branco L.H.Z."/>
            <person name="Delbaje E."/>
            <person name="Cruz R.B."/>
            <person name="Varani A.M."/>
            <person name="Fiore M.F."/>
        </authorList>
    </citation>
    <scope>NUCLEOTIDE SEQUENCE [LARGE SCALE GENOMIC DNA]</scope>
    <source>
        <strain evidence="2 3">CENA67</strain>
    </source>
</reference>
<accession>A0A8J7L8Z8</accession>
<feature type="region of interest" description="Disordered" evidence="1">
    <location>
        <begin position="26"/>
        <end position="59"/>
    </location>
</feature>
<dbReference type="AlphaFoldDB" id="A0A8J7L8Z8"/>
<name>A0A8J7L8Z8_9NOST</name>
<protein>
    <submittedName>
        <fullName evidence="2">Uncharacterized protein</fullName>
    </submittedName>
</protein>
<comment type="caution">
    <text evidence="2">The sequence shown here is derived from an EMBL/GenBank/DDBJ whole genome shotgun (WGS) entry which is preliminary data.</text>
</comment>
<feature type="compositionally biased region" description="Polar residues" evidence="1">
    <location>
        <begin position="32"/>
        <end position="43"/>
    </location>
</feature>
<evidence type="ECO:0000256" key="1">
    <source>
        <dbReference type="SAM" id="MobiDB-lite"/>
    </source>
</evidence>
<evidence type="ECO:0000313" key="3">
    <source>
        <dbReference type="Proteomes" id="UP000632766"/>
    </source>
</evidence>
<keyword evidence="3" id="KW-1185">Reference proteome</keyword>
<dbReference type="EMBL" id="JAECZC010000055">
    <property type="protein sequence ID" value="MBH8564994.1"/>
    <property type="molecule type" value="Genomic_DNA"/>
</dbReference>
<gene>
    <name evidence="2" type="ORF">I8748_22890</name>
</gene>
<evidence type="ECO:0000313" key="2">
    <source>
        <dbReference type="EMBL" id="MBH8564994.1"/>
    </source>
</evidence>